<comment type="caution">
    <text evidence="2">The sequence shown here is derived from an EMBL/GenBank/DDBJ whole genome shotgun (WGS) entry which is preliminary data.</text>
</comment>
<sequence>MDEFWSTLSVIGIVAVGLVALIAAVLVYRLVRKYRQVHRPGVPVSAKVAFWAPLVYTVFPVDALPDPIYLDDIAVLIGGLVFVTAKLRHRDDTKHLDAAERGRWPEPGAHSSQP</sequence>
<evidence type="ECO:0000256" key="1">
    <source>
        <dbReference type="SAM" id="Phobius"/>
    </source>
</evidence>
<feature type="transmembrane region" description="Helical" evidence="1">
    <location>
        <begin position="6"/>
        <end position="28"/>
    </location>
</feature>
<reference evidence="2 3" key="1">
    <citation type="submission" date="2020-08" db="EMBL/GenBank/DDBJ databases">
        <title>Genomic Encyclopedia of Type Strains, Phase III (KMG-III): the genomes of soil and plant-associated and newly described type strains.</title>
        <authorList>
            <person name="Whitman W."/>
        </authorList>
    </citation>
    <scope>NUCLEOTIDE SEQUENCE [LARGE SCALE GENOMIC DNA]</scope>
    <source>
        <strain evidence="2 3">CECT 8960</strain>
    </source>
</reference>
<dbReference type="Proteomes" id="UP000520767">
    <property type="component" value="Unassembled WGS sequence"/>
</dbReference>
<dbReference type="RefSeq" id="WP_184812930.1">
    <property type="nucleotide sequence ID" value="NZ_JACHJQ010000005.1"/>
</dbReference>
<evidence type="ECO:0000313" key="3">
    <source>
        <dbReference type="Proteomes" id="UP000520767"/>
    </source>
</evidence>
<dbReference type="AlphaFoldDB" id="A0A7W7VG90"/>
<accession>A0A7W7VG90</accession>
<keyword evidence="1" id="KW-0812">Transmembrane</keyword>
<evidence type="ECO:0000313" key="2">
    <source>
        <dbReference type="EMBL" id="MBB4908835.1"/>
    </source>
</evidence>
<dbReference type="EMBL" id="JACHJQ010000005">
    <property type="protein sequence ID" value="MBB4908835.1"/>
    <property type="molecule type" value="Genomic_DNA"/>
</dbReference>
<keyword evidence="1" id="KW-1133">Transmembrane helix</keyword>
<keyword evidence="3" id="KW-1185">Reference proteome</keyword>
<proteinExistence type="predicted"/>
<gene>
    <name evidence="2" type="ORF">FHR82_005088</name>
</gene>
<organism evidence="2 3">
    <name type="scientific">Actinophytocola algeriensis</name>
    <dbReference type="NCBI Taxonomy" id="1768010"/>
    <lineage>
        <taxon>Bacteria</taxon>
        <taxon>Bacillati</taxon>
        <taxon>Actinomycetota</taxon>
        <taxon>Actinomycetes</taxon>
        <taxon>Pseudonocardiales</taxon>
        <taxon>Pseudonocardiaceae</taxon>
    </lineage>
</organism>
<name>A0A7W7VG90_9PSEU</name>
<keyword evidence="1" id="KW-0472">Membrane</keyword>
<protein>
    <submittedName>
        <fullName evidence="2">Uncharacterized membrane protein YkvA (DUF1232 family)</fullName>
    </submittedName>
</protein>